<dbReference type="CDD" id="cd00051">
    <property type="entry name" value="EFh"/>
    <property type="match status" value="1"/>
</dbReference>
<keyword evidence="7" id="KW-1185">Reference proteome</keyword>
<organism evidence="6 7">
    <name type="scientific">Rubroshorea leprosula</name>
    <dbReference type="NCBI Taxonomy" id="152421"/>
    <lineage>
        <taxon>Eukaryota</taxon>
        <taxon>Viridiplantae</taxon>
        <taxon>Streptophyta</taxon>
        <taxon>Embryophyta</taxon>
        <taxon>Tracheophyta</taxon>
        <taxon>Spermatophyta</taxon>
        <taxon>Magnoliopsida</taxon>
        <taxon>eudicotyledons</taxon>
        <taxon>Gunneridae</taxon>
        <taxon>Pentapetalae</taxon>
        <taxon>rosids</taxon>
        <taxon>malvids</taxon>
        <taxon>Malvales</taxon>
        <taxon>Dipterocarpaceae</taxon>
        <taxon>Rubroshorea</taxon>
    </lineage>
</organism>
<evidence type="ECO:0000256" key="4">
    <source>
        <dbReference type="SAM" id="MobiDB-lite"/>
    </source>
</evidence>
<dbReference type="PANTHER" id="PTHR31503">
    <property type="entry name" value="VACUOLAR CALCIUM ION TRANSPORTER"/>
    <property type="match status" value="1"/>
</dbReference>
<dbReference type="InterPro" id="IPR004713">
    <property type="entry name" value="CaH_exchang"/>
</dbReference>
<dbReference type="SUPFAM" id="SSF47473">
    <property type="entry name" value="EF-hand"/>
    <property type="match status" value="1"/>
</dbReference>
<keyword evidence="1" id="KW-0050">Antiport</keyword>
<evidence type="ECO:0000256" key="2">
    <source>
        <dbReference type="ARBA" id="ARBA00022837"/>
    </source>
</evidence>
<dbReference type="EMBL" id="BPVZ01000045">
    <property type="protein sequence ID" value="GKV16419.1"/>
    <property type="molecule type" value="Genomic_DNA"/>
</dbReference>
<dbReference type="SMART" id="SM00054">
    <property type="entry name" value="EFh"/>
    <property type="match status" value="2"/>
</dbReference>
<evidence type="ECO:0000256" key="1">
    <source>
        <dbReference type="ARBA" id="ARBA00022449"/>
    </source>
</evidence>
<dbReference type="Gene3D" id="1.10.238.10">
    <property type="entry name" value="EF-hand"/>
    <property type="match status" value="1"/>
</dbReference>
<protein>
    <recommendedName>
        <fullName evidence="5">EF-hand domain-containing protein</fullName>
    </recommendedName>
</protein>
<comment type="caution">
    <text evidence="6">The sequence shown here is derived from an EMBL/GenBank/DDBJ whole genome shotgun (WGS) entry which is preliminary data.</text>
</comment>
<dbReference type="PROSITE" id="PS00018">
    <property type="entry name" value="EF_HAND_1"/>
    <property type="match status" value="2"/>
</dbReference>
<accession>A0AAV5JP20</accession>
<dbReference type="PANTHER" id="PTHR31503:SF36">
    <property type="entry name" value="SODIUM_CALCIUM EXCHANGER MEMBRANE REGION DOMAIN-CONTAINING PROTEIN"/>
    <property type="match status" value="1"/>
</dbReference>
<dbReference type="InterPro" id="IPR018247">
    <property type="entry name" value="EF_Hand_1_Ca_BS"/>
</dbReference>
<dbReference type="InterPro" id="IPR011992">
    <property type="entry name" value="EF-hand-dom_pair"/>
</dbReference>
<dbReference type="PROSITE" id="PS50222">
    <property type="entry name" value="EF_HAND_2"/>
    <property type="match status" value="2"/>
</dbReference>
<feature type="region of interest" description="Disordered" evidence="4">
    <location>
        <begin position="321"/>
        <end position="342"/>
    </location>
</feature>
<evidence type="ECO:0000256" key="3">
    <source>
        <dbReference type="ARBA" id="ARBA00023065"/>
    </source>
</evidence>
<dbReference type="AlphaFoldDB" id="A0AAV5JP20"/>
<dbReference type="Pfam" id="PF13499">
    <property type="entry name" value="EF-hand_7"/>
    <property type="match status" value="1"/>
</dbReference>
<dbReference type="GO" id="GO:0005509">
    <property type="term" value="F:calcium ion binding"/>
    <property type="evidence" value="ECO:0007669"/>
    <property type="project" value="InterPro"/>
</dbReference>
<dbReference type="GO" id="GO:0006874">
    <property type="term" value="P:intracellular calcium ion homeostasis"/>
    <property type="evidence" value="ECO:0007669"/>
    <property type="project" value="TreeGrafter"/>
</dbReference>
<keyword evidence="3" id="KW-0406">Ion transport</keyword>
<sequence>MLDPSFILCYACIVQVFQPWIQQRRIDKLVISGILQNLKQRALGRLLSDEGEPDVDVIKKLFHAIDQNHDGYLSDTELKALVIGIRFEEIDLDTDDVVKKIIKDFDTSNDHVISEAEFIAGISKWLNEAKRVGGSSTDPGPRTSKFIQDFQLQTKSEHDPLVLGADGKQSDKVIGDVENPRWTSFKAVLMLLLGTLIAAAFADPLVDAVDDFSDATGIPTFFISFIALPLATNANLGSPASDRLFRHPLFLCLKDLGFRVLLLEPPGSPAAQARWSRSVPCSADPMRSRGSLLPHANLPSYTLEFPDLAIVAQIWSSPVHLGSSRNPDGFREEPNPVLGGGT</sequence>
<dbReference type="GO" id="GO:0015369">
    <property type="term" value="F:calcium:proton antiporter activity"/>
    <property type="evidence" value="ECO:0007669"/>
    <property type="project" value="TreeGrafter"/>
</dbReference>
<reference evidence="6 7" key="1">
    <citation type="journal article" date="2021" name="Commun. Biol.">
        <title>The genome of Shorea leprosula (Dipterocarpaceae) highlights the ecological relevance of drought in aseasonal tropical rainforests.</title>
        <authorList>
            <person name="Ng K.K.S."/>
            <person name="Kobayashi M.J."/>
            <person name="Fawcett J.A."/>
            <person name="Hatakeyama M."/>
            <person name="Paape T."/>
            <person name="Ng C.H."/>
            <person name="Ang C.C."/>
            <person name="Tnah L.H."/>
            <person name="Lee C.T."/>
            <person name="Nishiyama T."/>
            <person name="Sese J."/>
            <person name="O'Brien M.J."/>
            <person name="Copetti D."/>
            <person name="Mohd Noor M.I."/>
            <person name="Ong R.C."/>
            <person name="Putra M."/>
            <person name="Sireger I.Z."/>
            <person name="Indrioko S."/>
            <person name="Kosugi Y."/>
            <person name="Izuno A."/>
            <person name="Isagi Y."/>
            <person name="Lee S.L."/>
            <person name="Shimizu K.K."/>
        </authorList>
    </citation>
    <scope>NUCLEOTIDE SEQUENCE [LARGE SCALE GENOMIC DNA]</scope>
    <source>
        <strain evidence="6">214</strain>
    </source>
</reference>
<name>A0AAV5JP20_9ROSI</name>
<proteinExistence type="predicted"/>
<evidence type="ECO:0000259" key="5">
    <source>
        <dbReference type="PROSITE" id="PS50222"/>
    </source>
</evidence>
<evidence type="ECO:0000313" key="7">
    <source>
        <dbReference type="Proteomes" id="UP001054252"/>
    </source>
</evidence>
<dbReference type="InterPro" id="IPR002048">
    <property type="entry name" value="EF_hand_dom"/>
</dbReference>
<dbReference type="GO" id="GO:0016020">
    <property type="term" value="C:membrane"/>
    <property type="evidence" value="ECO:0007669"/>
    <property type="project" value="InterPro"/>
</dbReference>
<dbReference type="Proteomes" id="UP001054252">
    <property type="component" value="Unassembled WGS sequence"/>
</dbReference>
<evidence type="ECO:0000313" key="6">
    <source>
        <dbReference type="EMBL" id="GKV16419.1"/>
    </source>
</evidence>
<gene>
    <name evidence="6" type="ORF">SLEP1_g27063</name>
</gene>
<feature type="domain" description="EF-hand" evidence="5">
    <location>
        <begin position="53"/>
        <end position="88"/>
    </location>
</feature>
<keyword evidence="2" id="KW-0106">Calcium</keyword>
<keyword evidence="1" id="KW-0813">Transport</keyword>
<feature type="domain" description="EF-hand" evidence="5">
    <location>
        <begin position="93"/>
        <end position="128"/>
    </location>
</feature>